<feature type="non-terminal residue" evidence="2">
    <location>
        <position position="234"/>
    </location>
</feature>
<evidence type="ECO:0000313" key="2">
    <source>
        <dbReference type="EMBL" id="CAK0859515.1"/>
    </source>
</evidence>
<sequence length="234" mass="24648">MGGGAVPAVLAPRGGPEQGAGPRGGLPQRMLPPRARRSRLFPVGFIIDDAFFFRVLGHLEREDFERTPTVNLLAACCEAFDVDLQQYFQLLEEKGAPLLAPAANAEGAERWEEWAPWDGVKLRPVMADGGSFAAPLELGAASDGSDDPPDLPDDPLPFRPIVRQETPASSSVSRADPLSQIIAAVAMDSALLATSARGPAGWATAAASATSPRSPPRQTGPLPSLRARGRRGAP</sequence>
<reference evidence="2" key="1">
    <citation type="submission" date="2023-10" db="EMBL/GenBank/DDBJ databases">
        <authorList>
            <person name="Chen Y."/>
            <person name="Shah S."/>
            <person name="Dougan E. K."/>
            <person name="Thang M."/>
            <person name="Chan C."/>
        </authorList>
    </citation>
    <scope>NUCLEOTIDE SEQUENCE [LARGE SCALE GENOMIC DNA]</scope>
</reference>
<name>A0ABN9UIL5_9DINO</name>
<organism evidence="2 3">
    <name type="scientific">Prorocentrum cordatum</name>
    <dbReference type="NCBI Taxonomy" id="2364126"/>
    <lineage>
        <taxon>Eukaryota</taxon>
        <taxon>Sar</taxon>
        <taxon>Alveolata</taxon>
        <taxon>Dinophyceae</taxon>
        <taxon>Prorocentrales</taxon>
        <taxon>Prorocentraceae</taxon>
        <taxon>Prorocentrum</taxon>
    </lineage>
</organism>
<protein>
    <submittedName>
        <fullName evidence="2">Uncharacterized protein</fullName>
    </submittedName>
</protein>
<gene>
    <name evidence="2" type="ORF">PCOR1329_LOCUS48852</name>
</gene>
<evidence type="ECO:0000256" key="1">
    <source>
        <dbReference type="SAM" id="MobiDB-lite"/>
    </source>
</evidence>
<feature type="compositionally biased region" description="Acidic residues" evidence="1">
    <location>
        <begin position="144"/>
        <end position="153"/>
    </location>
</feature>
<feature type="region of interest" description="Disordered" evidence="1">
    <location>
        <begin position="136"/>
        <end position="175"/>
    </location>
</feature>
<keyword evidence="3" id="KW-1185">Reference proteome</keyword>
<dbReference type="Proteomes" id="UP001189429">
    <property type="component" value="Unassembled WGS sequence"/>
</dbReference>
<comment type="caution">
    <text evidence="2">The sequence shown here is derived from an EMBL/GenBank/DDBJ whole genome shotgun (WGS) entry which is preliminary data.</text>
</comment>
<evidence type="ECO:0000313" key="3">
    <source>
        <dbReference type="Proteomes" id="UP001189429"/>
    </source>
</evidence>
<feature type="compositionally biased region" description="Low complexity" evidence="1">
    <location>
        <begin position="198"/>
        <end position="212"/>
    </location>
</feature>
<feature type="region of interest" description="Disordered" evidence="1">
    <location>
        <begin position="198"/>
        <end position="234"/>
    </location>
</feature>
<accession>A0ABN9UIL5</accession>
<dbReference type="EMBL" id="CAUYUJ010015910">
    <property type="protein sequence ID" value="CAK0859515.1"/>
    <property type="molecule type" value="Genomic_DNA"/>
</dbReference>
<proteinExistence type="predicted"/>
<feature type="region of interest" description="Disordered" evidence="1">
    <location>
        <begin position="1"/>
        <end position="31"/>
    </location>
</feature>